<comment type="caution">
    <text evidence="2">The sequence shown here is derived from an EMBL/GenBank/DDBJ whole genome shotgun (WGS) entry which is preliminary data.</text>
</comment>
<dbReference type="Proteomes" id="UP001612915">
    <property type="component" value="Unassembled WGS sequence"/>
</dbReference>
<evidence type="ECO:0000313" key="2">
    <source>
        <dbReference type="EMBL" id="MFI7588701.1"/>
    </source>
</evidence>
<feature type="transmembrane region" description="Helical" evidence="1">
    <location>
        <begin position="297"/>
        <end position="317"/>
    </location>
</feature>
<feature type="transmembrane region" description="Helical" evidence="1">
    <location>
        <begin position="170"/>
        <end position="203"/>
    </location>
</feature>
<feature type="transmembrane region" description="Helical" evidence="1">
    <location>
        <begin position="323"/>
        <end position="342"/>
    </location>
</feature>
<organism evidence="2 3">
    <name type="scientific">Spongisporangium articulatum</name>
    <dbReference type="NCBI Taxonomy" id="3362603"/>
    <lineage>
        <taxon>Bacteria</taxon>
        <taxon>Bacillati</taxon>
        <taxon>Actinomycetota</taxon>
        <taxon>Actinomycetes</taxon>
        <taxon>Kineosporiales</taxon>
        <taxon>Kineosporiaceae</taxon>
        <taxon>Spongisporangium</taxon>
    </lineage>
</organism>
<feature type="transmembrane region" description="Helical" evidence="1">
    <location>
        <begin position="267"/>
        <end position="290"/>
    </location>
</feature>
<feature type="transmembrane region" description="Helical" evidence="1">
    <location>
        <begin position="24"/>
        <end position="41"/>
    </location>
</feature>
<feature type="transmembrane region" description="Helical" evidence="1">
    <location>
        <begin position="132"/>
        <end position="158"/>
    </location>
</feature>
<evidence type="ECO:0000256" key="1">
    <source>
        <dbReference type="SAM" id="Phobius"/>
    </source>
</evidence>
<reference evidence="2 3" key="1">
    <citation type="submission" date="2024-10" db="EMBL/GenBank/DDBJ databases">
        <title>The Natural Products Discovery Center: Release of the First 8490 Sequenced Strains for Exploring Actinobacteria Biosynthetic Diversity.</title>
        <authorList>
            <person name="Kalkreuter E."/>
            <person name="Kautsar S.A."/>
            <person name="Yang D."/>
            <person name="Bader C.D."/>
            <person name="Teijaro C.N."/>
            <person name="Fluegel L."/>
            <person name="Davis C.M."/>
            <person name="Simpson J.R."/>
            <person name="Lauterbach L."/>
            <person name="Steele A.D."/>
            <person name="Gui C."/>
            <person name="Meng S."/>
            <person name="Li G."/>
            <person name="Viehrig K."/>
            <person name="Ye F."/>
            <person name="Su P."/>
            <person name="Kiefer A.F."/>
            <person name="Nichols A."/>
            <person name="Cepeda A.J."/>
            <person name="Yan W."/>
            <person name="Fan B."/>
            <person name="Jiang Y."/>
            <person name="Adhikari A."/>
            <person name="Zheng C.-J."/>
            <person name="Schuster L."/>
            <person name="Cowan T.M."/>
            <person name="Smanski M.J."/>
            <person name="Chevrette M.G."/>
            <person name="De Carvalho L.P.S."/>
            <person name="Shen B."/>
        </authorList>
    </citation>
    <scope>NUCLEOTIDE SEQUENCE [LARGE SCALE GENOMIC DNA]</scope>
    <source>
        <strain evidence="2 3">NPDC049639</strain>
    </source>
</reference>
<keyword evidence="1" id="KW-0812">Transmembrane</keyword>
<keyword evidence="1" id="KW-1133">Transmembrane helix</keyword>
<proteinExistence type="predicted"/>
<gene>
    <name evidence="2" type="ORF">ACIB24_16650</name>
</gene>
<dbReference type="EMBL" id="JBITLV010000005">
    <property type="protein sequence ID" value="MFI7588701.1"/>
    <property type="molecule type" value="Genomic_DNA"/>
</dbReference>
<keyword evidence="3" id="KW-1185">Reference proteome</keyword>
<dbReference type="RefSeq" id="WP_398282659.1">
    <property type="nucleotide sequence ID" value="NZ_JBITLV010000005.1"/>
</dbReference>
<accession>A0ABW8AQQ1</accession>
<evidence type="ECO:0008006" key="4">
    <source>
        <dbReference type="Google" id="ProtNLM"/>
    </source>
</evidence>
<keyword evidence="1" id="KW-0472">Membrane</keyword>
<feature type="transmembrane region" description="Helical" evidence="1">
    <location>
        <begin position="215"/>
        <end position="236"/>
    </location>
</feature>
<protein>
    <recommendedName>
        <fullName evidence="4">4-amino-4-deoxy-L-arabinose transferase</fullName>
    </recommendedName>
</protein>
<sequence length="530" mass="56419">MDLNTVDRPAPTRPAPARPARRDVVLALLPVAALAAALQWWPENGDQALFAQTASRMRDGVVYYRDFWDIKQPGVYWFYELGDLLGPGGTGARLLEGALALVAARLVLTITTDWGLRRTVRLTAPTLVLGPYLVYAHVGGVGQVEGLLNLLLVVALAATLPVGGVLRPGWAWFVGGLAVGAVPVLKTVYGPVPLLLVVPALLLSHRIDARRTRGRVGWGVLGAVLPGLVTLAYFAAHGALDLALRTTFQLPAQVTADPTAPGSVHTVATALVTMFALVGPLALVGFLSGLRRDDGRLLVLPLAGTAVLEFALALPQVPTPYRWLMEAVPLGLLAALGLERVLTFLDRTPSQRRLFVRALAGLGALALIVPTAHVPLDILNAPAGDRFGVSERARIVRGQGLPPMATRPVAAAALMAGRIPPGTPVFILGDPRIATLLQTVPATEISGWTIGLPDGVWAELGRELNRTRPRFVYVDARDWSSVRQGAGAPVFDLLAERYRVVAANAQGTWYETSDVGIPLPEPGGNQLFTR</sequence>
<feature type="transmembrane region" description="Helical" evidence="1">
    <location>
        <begin position="354"/>
        <end position="376"/>
    </location>
</feature>
<evidence type="ECO:0000313" key="3">
    <source>
        <dbReference type="Proteomes" id="UP001612915"/>
    </source>
</evidence>
<name>A0ABW8AQQ1_9ACTN</name>